<dbReference type="PATRIC" id="fig|1440763.5.peg.1760"/>
<dbReference type="Gene3D" id="3.50.50.60">
    <property type="entry name" value="FAD/NAD(P)-binding domain"/>
    <property type="match status" value="1"/>
</dbReference>
<dbReference type="InterPro" id="IPR006076">
    <property type="entry name" value="FAD-dep_OxRdtase"/>
</dbReference>
<dbReference type="EMBL" id="CP017480">
    <property type="protein sequence ID" value="APG05849.1"/>
    <property type="molecule type" value="Genomic_DNA"/>
</dbReference>
<keyword evidence="1" id="KW-0560">Oxidoreductase</keyword>
<evidence type="ECO:0000256" key="1">
    <source>
        <dbReference type="ARBA" id="ARBA00023002"/>
    </source>
</evidence>
<gene>
    <name evidence="2" type="ORF">BJI69_19345</name>
</gene>
<dbReference type="InterPro" id="IPR036188">
    <property type="entry name" value="FAD/NAD-bd_sf"/>
</dbReference>
<dbReference type="STRING" id="1440763.BJI69_19345"/>
<dbReference type="Gene3D" id="3.30.9.10">
    <property type="entry name" value="D-Amino Acid Oxidase, subunit A, domain 2"/>
    <property type="match status" value="1"/>
</dbReference>
<keyword evidence="3" id="KW-1185">Reference proteome</keyword>
<dbReference type="SUPFAM" id="SSF51905">
    <property type="entry name" value="FAD/NAD(P)-binding domain"/>
    <property type="match status" value="1"/>
</dbReference>
<dbReference type="Pfam" id="PF01266">
    <property type="entry name" value="DAO"/>
    <property type="match status" value="1"/>
</dbReference>
<dbReference type="KEGG" id="lrz:BJI69_19345"/>
<sequence>MNEAVFDVAIIGGGIAGTSVAANLASHARVLVLERETQPGYHATGRSAALFSEIYGNAAIRALTRASRAFLFAPPASFAEAPLVTTRGALYVATAEQLTTLEEFASLPDVAAGTRRVDAREARALSPSLRDGYVAAAVYEPEAQDVDVHALHQGYLRSLRERGGRLVNNAGVSAIQREDDRWSISTDAGIFHARVLVNAAGAWVDEIAALAGASPIGIRPLRRTAFMVDAPVGSDCDRWPMTIDIDEQFYLKPDAGRLLLSPADETPSAPCDALPDDMDIAIAVDRIEQATTLTIHHVRQKWAGLRSFVADRSPVIGYDPAVADFFWIAALGGYGIQTAPAVGRLAAALIRREAAPADLQALGLPLASIAPERFA</sequence>
<dbReference type="GO" id="GO:0005737">
    <property type="term" value="C:cytoplasm"/>
    <property type="evidence" value="ECO:0007669"/>
    <property type="project" value="TreeGrafter"/>
</dbReference>
<evidence type="ECO:0000313" key="2">
    <source>
        <dbReference type="EMBL" id="APG05849.1"/>
    </source>
</evidence>
<protein>
    <submittedName>
        <fullName evidence="2">FAD-dependent oxidoreductase</fullName>
    </submittedName>
</protein>
<dbReference type="AlphaFoldDB" id="A0A0G9HC54"/>
<dbReference type="PANTHER" id="PTHR13847">
    <property type="entry name" value="SARCOSINE DEHYDROGENASE-RELATED"/>
    <property type="match status" value="1"/>
</dbReference>
<reference evidence="3" key="1">
    <citation type="submission" date="2016-09" db="EMBL/GenBank/DDBJ databases">
        <authorList>
            <person name="Lysoe E."/>
        </authorList>
    </citation>
    <scope>NUCLEOTIDE SEQUENCE [LARGE SCALE GENOMIC DNA]</scope>
    <source>
        <strain evidence="3">LJ96T</strain>
    </source>
</reference>
<accession>A0A0G9HC54</accession>
<dbReference type="OrthoDB" id="9806257at2"/>
<evidence type="ECO:0000313" key="3">
    <source>
        <dbReference type="Proteomes" id="UP000182987"/>
    </source>
</evidence>
<dbReference type="PANTHER" id="PTHR13847:SF287">
    <property type="entry name" value="FAD-DEPENDENT OXIDOREDUCTASE DOMAIN-CONTAINING PROTEIN 1"/>
    <property type="match status" value="1"/>
</dbReference>
<dbReference type="GO" id="GO:0016491">
    <property type="term" value="F:oxidoreductase activity"/>
    <property type="evidence" value="ECO:0007669"/>
    <property type="project" value="UniProtKB-KW"/>
</dbReference>
<dbReference type="RefSeq" id="WP_046967526.1">
    <property type="nucleotide sequence ID" value="NZ_CP017480.1"/>
</dbReference>
<organism evidence="2 3">
    <name type="scientific">Luteibacter rhizovicinus DSM 16549</name>
    <dbReference type="NCBI Taxonomy" id="1440763"/>
    <lineage>
        <taxon>Bacteria</taxon>
        <taxon>Pseudomonadati</taxon>
        <taxon>Pseudomonadota</taxon>
        <taxon>Gammaproteobacteria</taxon>
        <taxon>Lysobacterales</taxon>
        <taxon>Rhodanobacteraceae</taxon>
        <taxon>Luteibacter</taxon>
    </lineage>
</organism>
<dbReference type="Proteomes" id="UP000182987">
    <property type="component" value="Chromosome"/>
</dbReference>
<proteinExistence type="predicted"/>
<name>A0A0G9HC54_9GAMM</name>